<dbReference type="Pfam" id="PF08880">
    <property type="entry name" value="QLQ"/>
    <property type="match status" value="1"/>
</dbReference>
<dbReference type="InterPro" id="IPR014978">
    <property type="entry name" value="Gln-Leu-Gln_QLQ"/>
</dbReference>
<dbReference type="AlphaFoldDB" id="A0A834T6C3"/>
<proteinExistence type="inferred from homology"/>
<feature type="compositionally biased region" description="Low complexity" evidence="6">
    <location>
        <begin position="498"/>
        <end position="520"/>
    </location>
</feature>
<keyword evidence="5" id="KW-0805">Transcription regulation</keyword>
<feature type="region of interest" description="Disordered" evidence="6">
    <location>
        <begin position="161"/>
        <end position="183"/>
    </location>
</feature>
<evidence type="ECO:0000313" key="9">
    <source>
        <dbReference type="EMBL" id="KAF7816638.1"/>
    </source>
</evidence>
<dbReference type="InterPro" id="IPR014977">
    <property type="entry name" value="WRC_dom"/>
</dbReference>
<dbReference type="EMBL" id="JAAIUW010000009">
    <property type="protein sequence ID" value="KAF7816638.1"/>
    <property type="molecule type" value="Genomic_DNA"/>
</dbReference>
<dbReference type="GO" id="GO:0006355">
    <property type="term" value="P:regulation of DNA-templated transcription"/>
    <property type="evidence" value="ECO:0007669"/>
    <property type="project" value="InterPro"/>
</dbReference>
<feature type="region of interest" description="Disordered" evidence="6">
    <location>
        <begin position="205"/>
        <end position="230"/>
    </location>
</feature>
<evidence type="ECO:0000256" key="2">
    <source>
        <dbReference type="ARBA" id="ARBA00008122"/>
    </source>
</evidence>
<feature type="region of interest" description="Disordered" evidence="6">
    <location>
        <begin position="454"/>
        <end position="538"/>
    </location>
</feature>
<comment type="subcellular location">
    <subcellularLocation>
        <location evidence="1 4 5">Nucleus</location>
    </subcellularLocation>
</comment>
<evidence type="ECO:0000259" key="8">
    <source>
        <dbReference type="PROSITE" id="PS51667"/>
    </source>
</evidence>
<comment type="caution">
    <text evidence="9">The sequence shown here is derived from an EMBL/GenBank/DDBJ whole genome shotgun (WGS) entry which is preliminary data.</text>
</comment>
<evidence type="ECO:0000259" key="7">
    <source>
        <dbReference type="PROSITE" id="PS51666"/>
    </source>
</evidence>
<dbReference type="GO" id="GO:0005634">
    <property type="term" value="C:nucleus"/>
    <property type="evidence" value="ECO:0007669"/>
    <property type="project" value="UniProtKB-SubCell"/>
</dbReference>
<gene>
    <name evidence="9" type="ORF">G2W53_030607</name>
</gene>
<evidence type="ECO:0000256" key="6">
    <source>
        <dbReference type="SAM" id="MobiDB-lite"/>
    </source>
</evidence>
<dbReference type="PROSITE" id="PS51666">
    <property type="entry name" value="QLQ"/>
    <property type="match status" value="1"/>
</dbReference>
<feature type="compositionally biased region" description="Polar residues" evidence="6">
    <location>
        <begin position="161"/>
        <end position="173"/>
    </location>
</feature>
<dbReference type="PANTHER" id="PTHR31602:SF101">
    <property type="entry name" value="GROWTH-REGULATING FACTOR 7"/>
    <property type="match status" value="1"/>
</dbReference>
<feature type="domain" description="QLQ" evidence="7">
    <location>
        <begin position="120"/>
        <end position="155"/>
    </location>
</feature>
<dbReference type="Proteomes" id="UP000634136">
    <property type="component" value="Unassembled WGS sequence"/>
</dbReference>
<sequence length="538" mass="57920">MGEFSVSHKEASKRNSSTSLGVKVQKQILEAFPSDSETMMMMVPPAPHNHHHPPLSPSDALTSSTTFMSTPNHTVTNHFVNGASSAFGAALVRPSQPFHISTSTPFKSSGGMMAASLGYPFTNAQWKELERQAMIYKYMMASIPVPPHLLIPMAASRSPLDSGSNLRFSSSNDAEPGRCRRTDGKKWRCSRDVAPNHKYCERHMHRGRPRSRKPVEVVQSNSTTTTTTNNTANNKQIKRARHDYPVFPAPAVTATISNSTLSNYGSSSSSQFLASTTTTQPHPHFGSSLGVKPPHFDFLPSVSSIKEPRGLEWVLKGDPISMAASDPEWHPLMQNRAGLNNNVSNYRDTLYMNAYEGYSSGLEQHNKSSPLWPNAVGVKQRGFIDAWCNAETEETNANKKHYVASSNAKLPLPSLDLSMGGTLDENMGSVHMGLGPMDAPAPWVASSTLGGPLAEVLRPTTTGNETGSNNNSNASSPMSPMVTVVASPSPSGVLQKTLASLSDSSTSSSSSPRVASSTSRANSEMASLCFNHTKLPSS</sequence>
<evidence type="ECO:0000256" key="3">
    <source>
        <dbReference type="ARBA" id="ARBA00023242"/>
    </source>
</evidence>
<evidence type="ECO:0000256" key="1">
    <source>
        <dbReference type="ARBA" id="ARBA00004123"/>
    </source>
</evidence>
<dbReference type="GO" id="GO:0005524">
    <property type="term" value="F:ATP binding"/>
    <property type="evidence" value="ECO:0007669"/>
    <property type="project" value="UniProtKB-UniRule"/>
</dbReference>
<evidence type="ECO:0000256" key="5">
    <source>
        <dbReference type="RuleBase" id="RU367127"/>
    </source>
</evidence>
<comment type="domain">
    <text evidence="5">The QLQ domain and WRC domain may be involved in protein-protein interaction and DNA-binding, respectively.</text>
</comment>
<feature type="compositionally biased region" description="Low complexity" evidence="6">
    <location>
        <begin position="460"/>
        <end position="476"/>
    </location>
</feature>
<dbReference type="GO" id="GO:0006351">
    <property type="term" value="P:DNA-templated transcription"/>
    <property type="evidence" value="ECO:0007669"/>
    <property type="project" value="UniProtKB-UniRule"/>
</dbReference>
<dbReference type="GO" id="GO:0099402">
    <property type="term" value="P:plant organ development"/>
    <property type="evidence" value="ECO:0007669"/>
    <property type="project" value="UniProtKB-ARBA"/>
</dbReference>
<dbReference type="Pfam" id="PF08879">
    <property type="entry name" value="WRC"/>
    <property type="match status" value="1"/>
</dbReference>
<keyword evidence="5" id="KW-0804">Transcription</keyword>
<dbReference type="OrthoDB" id="1937002at2759"/>
<keyword evidence="3 4" id="KW-0539">Nucleus</keyword>
<keyword evidence="5" id="KW-0010">Activator</keyword>
<evidence type="ECO:0000313" key="10">
    <source>
        <dbReference type="Proteomes" id="UP000634136"/>
    </source>
</evidence>
<protein>
    <recommendedName>
        <fullName evidence="5">Growth-regulating factor</fullName>
    </recommendedName>
</protein>
<dbReference type="PANTHER" id="PTHR31602">
    <property type="entry name" value="GROWTH-REGULATING FACTOR 5"/>
    <property type="match status" value="1"/>
</dbReference>
<accession>A0A834T6C3</accession>
<feature type="domain" description="WRC" evidence="8">
    <location>
        <begin position="173"/>
        <end position="217"/>
    </location>
</feature>
<comment type="similarity">
    <text evidence="2 5">Belongs to the GRF family.</text>
</comment>
<organism evidence="9 10">
    <name type="scientific">Senna tora</name>
    <dbReference type="NCBI Taxonomy" id="362788"/>
    <lineage>
        <taxon>Eukaryota</taxon>
        <taxon>Viridiplantae</taxon>
        <taxon>Streptophyta</taxon>
        <taxon>Embryophyta</taxon>
        <taxon>Tracheophyta</taxon>
        <taxon>Spermatophyta</taxon>
        <taxon>Magnoliopsida</taxon>
        <taxon>eudicotyledons</taxon>
        <taxon>Gunneridae</taxon>
        <taxon>Pentapetalae</taxon>
        <taxon>rosids</taxon>
        <taxon>fabids</taxon>
        <taxon>Fabales</taxon>
        <taxon>Fabaceae</taxon>
        <taxon>Caesalpinioideae</taxon>
        <taxon>Cassia clade</taxon>
        <taxon>Senna</taxon>
    </lineage>
</organism>
<feature type="short sequence motif" description="Bipartite nuclear localization signal" evidence="4">
    <location>
        <begin position="178"/>
        <end position="188"/>
    </location>
</feature>
<dbReference type="InterPro" id="IPR031137">
    <property type="entry name" value="GRF"/>
</dbReference>
<feature type="compositionally biased region" description="Low complexity" evidence="6">
    <location>
        <begin position="220"/>
        <end position="230"/>
    </location>
</feature>
<name>A0A834T6C3_9FABA</name>
<feature type="short sequence motif" description="Bipartite nuclear localization signal" evidence="4">
    <location>
        <begin position="206"/>
        <end position="213"/>
    </location>
</feature>
<reference evidence="9" key="1">
    <citation type="submission" date="2020-09" db="EMBL/GenBank/DDBJ databases">
        <title>Genome-Enabled Discovery of Anthraquinone Biosynthesis in Senna tora.</title>
        <authorList>
            <person name="Kang S.-H."/>
            <person name="Pandey R.P."/>
            <person name="Lee C.-M."/>
            <person name="Sim J.-S."/>
            <person name="Jeong J.-T."/>
            <person name="Choi B.-S."/>
            <person name="Jung M."/>
            <person name="Ginzburg D."/>
            <person name="Zhao K."/>
            <person name="Won S.Y."/>
            <person name="Oh T.-J."/>
            <person name="Yu Y."/>
            <person name="Kim N.-H."/>
            <person name="Lee O.R."/>
            <person name="Lee T.-H."/>
            <person name="Bashyal P."/>
            <person name="Kim T.-S."/>
            <person name="Lee W.-H."/>
            <person name="Kawkins C."/>
            <person name="Kim C.-K."/>
            <person name="Kim J.S."/>
            <person name="Ahn B.O."/>
            <person name="Rhee S.Y."/>
            <person name="Sohng J.K."/>
        </authorList>
    </citation>
    <scope>NUCLEOTIDE SEQUENCE</scope>
    <source>
        <tissue evidence="9">Leaf</tissue>
    </source>
</reference>
<comment type="function">
    <text evidence="5">Transcription activator.</text>
</comment>
<dbReference type="SMART" id="SM00951">
    <property type="entry name" value="QLQ"/>
    <property type="match status" value="1"/>
</dbReference>
<evidence type="ECO:0000256" key="4">
    <source>
        <dbReference type="PROSITE-ProRule" id="PRU01002"/>
    </source>
</evidence>
<keyword evidence="10" id="KW-1185">Reference proteome</keyword>
<dbReference type="PROSITE" id="PS51667">
    <property type="entry name" value="WRC"/>
    <property type="match status" value="1"/>
</dbReference>